<name>A0A0B7I9F9_9FLAO</name>
<feature type="transmembrane region" description="Helical" evidence="7">
    <location>
        <begin position="6"/>
        <end position="24"/>
    </location>
</feature>
<evidence type="ECO:0000256" key="7">
    <source>
        <dbReference type="SAM" id="Phobius"/>
    </source>
</evidence>
<keyword evidence="3 6" id="KW-0378">Hydrolase</keyword>
<evidence type="ECO:0000256" key="4">
    <source>
        <dbReference type="ARBA" id="ARBA00022833"/>
    </source>
</evidence>
<keyword evidence="4 6" id="KW-0862">Zinc</keyword>
<dbReference type="EMBL" id="CDOK01000081">
    <property type="protein sequence ID" value="CEN48375.1"/>
    <property type="molecule type" value="Genomic_DNA"/>
</dbReference>
<dbReference type="Pfam" id="PF01435">
    <property type="entry name" value="Peptidase_M48"/>
    <property type="match status" value="1"/>
</dbReference>
<keyword evidence="7" id="KW-1133">Transmembrane helix</keyword>
<evidence type="ECO:0000256" key="1">
    <source>
        <dbReference type="ARBA" id="ARBA00022670"/>
    </source>
</evidence>
<dbReference type="GO" id="GO:0016020">
    <property type="term" value="C:membrane"/>
    <property type="evidence" value="ECO:0007669"/>
    <property type="project" value="TreeGrafter"/>
</dbReference>
<dbReference type="Gene3D" id="3.30.2010.10">
    <property type="entry name" value="Metalloproteases ('zincins'), catalytic domain"/>
    <property type="match status" value="1"/>
</dbReference>
<keyword evidence="7" id="KW-0812">Transmembrane</keyword>
<reference evidence="10" key="1">
    <citation type="submission" date="2015-01" db="EMBL/GenBank/DDBJ databases">
        <authorList>
            <person name="MANFREDI Pablo"/>
        </authorList>
    </citation>
    <scope>NUCLEOTIDE SEQUENCE [LARGE SCALE GENOMIC DNA]</scope>
    <source>
        <strain evidence="10">Cc11</strain>
    </source>
</reference>
<evidence type="ECO:0000259" key="8">
    <source>
        <dbReference type="Pfam" id="PF01435"/>
    </source>
</evidence>
<proteinExistence type="inferred from homology"/>
<dbReference type="GO" id="GO:0051603">
    <property type="term" value="P:proteolysis involved in protein catabolic process"/>
    <property type="evidence" value="ECO:0007669"/>
    <property type="project" value="TreeGrafter"/>
</dbReference>
<evidence type="ECO:0000256" key="6">
    <source>
        <dbReference type="RuleBase" id="RU003983"/>
    </source>
</evidence>
<feature type="domain" description="Peptidase M48" evidence="8">
    <location>
        <begin position="69"/>
        <end position="236"/>
    </location>
</feature>
<keyword evidence="7" id="KW-0472">Membrane</keyword>
<dbReference type="CDD" id="cd07332">
    <property type="entry name" value="M48C_Oma1_like"/>
    <property type="match status" value="1"/>
</dbReference>
<keyword evidence="2" id="KW-0479">Metal-binding</keyword>
<dbReference type="PANTHER" id="PTHR22726:SF1">
    <property type="entry name" value="METALLOENDOPEPTIDASE OMA1, MITOCHONDRIAL"/>
    <property type="match status" value="1"/>
</dbReference>
<gene>
    <name evidence="9" type="ORF">CCAN11_1710007</name>
</gene>
<organism evidence="9 10">
    <name type="scientific">Capnocytophaga canimorsus</name>
    <dbReference type="NCBI Taxonomy" id="28188"/>
    <lineage>
        <taxon>Bacteria</taxon>
        <taxon>Pseudomonadati</taxon>
        <taxon>Bacteroidota</taxon>
        <taxon>Flavobacteriia</taxon>
        <taxon>Flavobacteriales</taxon>
        <taxon>Flavobacteriaceae</taxon>
        <taxon>Capnocytophaga</taxon>
    </lineage>
</organism>
<evidence type="ECO:0000256" key="5">
    <source>
        <dbReference type="ARBA" id="ARBA00023049"/>
    </source>
</evidence>
<sequence length="274" mass="31329">MIMNNIYARGFFVVFSFLGLWFLMAQFDWEKLFKVKENTQSIEKKLGELTIDLFVKEHTKVEDSYIVRSVDSLVTKIAETNHISKKGLKVYVLKNSEVNAFALPDRQLVINTGLIESVDKQEMLSGVIAHELAHIEKKHVIKKLTREIGLSVLVSVISGQSDPGVISQIAKTLSSSAFDRKMEKEADMVGVQYLLNAKINPEPLADFFFFLEESAMPSVTQWISTHPISTDRSEYILKYLEEQDEIIFEDAISAQTWKTLKEKVYNIDEEPIEE</sequence>
<accession>A0A0B7I9F9</accession>
<protein>
    <submittedName>
        <fullName evidence="9">Putative Zn-dependent protease, contains TPR repeats</fullName>
    </submittedName>
</protein>
<dbReference type="InterPro" id="IPR001915">
    <property type="entry name" value="Peptidase_M48"/>
</dbReference>
<evidence type="ECO:0000256" key="3">
    <source>
        <dbReference type="ARBA" id="ARBA00022801"/>
    </source>
</evidence>
<dbReference type="GO" id="GO:0004222">
    <property type="term" value="F:metalloendopeptidase activity"/>
    <property type="evidence" value="ECO:0007669"/>
    <property type="project" value="InterPro"/>
</dbReference>
<dbReference type="Proteomes" id="UP000039370">
    <property type="component" value="Unassembled WGS sequence"/>
</dbReference>
<keyword evidence="5 6" id="KW-0482">Metalloprotease</keyword>
<comment type="similarity">
    <text evidence="6">Belongs to the peptidase M48 family.</text>
</comment>
<comment type="cofactor">
    <cofactor evidence="6">
        <name>Zn(2+)</name>
        <dbReference type="ChEBI" id="CHEBI:29105"/>
    </cofactor>
    <text evidence="6">Binds 1 zinc ion per subunit.</text>
</comment>
<evidence type="ECO:0000313" key="10">
    <source>
        <dbReference type="Proteomes" id="UP000039370"/>
    </source>
</evidence>
<dbReference type="PANTHER" id="PTHR22726">
    <property type="entry name" value="METALLOENDOPEPTIDASE OMA1"/>
    <property type="match status" value="1"/>
</dbReference>
<keyword evidence="1 6" id="KW-0645">Protease</keyword>
<evidence type="ECO:0000313" key="9">
    <source>
        <dbReference type="EMBL" id="CEN48375.1"/>
    </source>
</evidence>
<evidence type="ECO:0000256" key="2">
    <source>
        <dbReference type="ARBA" id="ARBA00022723"/>
    </source>
</evidence>
<dbReference type="GO" id="GO:0046872">
    <property type="term" value="F:metal ion binding"/>
    <property type="evidence" value="ECO:0007669"/>
    <property type="project" value="UniProtKB-KW"/>
</dbReference>
<dbReference type="InterPro" id="IPR051156">
    <property type="entry name" value="Mito/Outer_Membr_Metalloprot"/>
</dbReference>
<dbReference type="AlphaFoldDB" id="A0A0B7I9F9"/>